<dbReference type="SMART" id="SM00387">
    <property type="entry name" value="HATPase_c"/>
    <property type="match status" value="1"/>
</dbReference>
<protein>
    <recommendedName>
        <fullName evidence="3">histidine kinase</fullName>
        <ecNumber evidence="3">2.7.13.3</ecNumber>
    </recommendedName>
</protein>
<dbReference type="InterPro" id="IPR003594">
    <property type="entry name" value="HATPase_dom"/>
</dbReference>
<evidence type="ECO:0000259" key="9">
    <source>
        <dbReference type="PROSITE" id="PS50109"/>
    </source>
</evidence>
<dbReference type="Gene3D" id="6.10.340.10">
    <property type="match status" value="1"/>
</dbReference>
<keyword evidence="6 11" id="KW-0418">Kinase</keyword>
<evidence type="ECO:0000256" key="4">
    <source>
        <dbReference type="ARBA" id="ARBA00022553"/>
    </source>
</evidence>
<feature type="transmembrane region" description="Helical" evidence="8">
    <location>
        <begin position="15"/>
        <end position="35"/>
    </location>
</feature>
<dbReference type="GO" id="GO:0016036">
    <property type="term" value="P:cellular response to phosphate starvation"/>
    <property type="evidence" value="ECO:0007669"/>
    <property type="project" value="TreeGrafter"/>
</dbReference>
<dbReference type="SMART" id="SM00388">
    <property type="entry name" value="HisKA"/>
    <property type="match status" value="1"/>
</dbReference>
<evidence type="ECO:0000313" key="12">
    <source>
        <dbReference type="Proteomes" id="UP000824076"/>
    </source>
</evidence>
<dbReference type="PANTHER" id="PTHR45453:SF1">
    <property type="entry name" value="PHOSPHATE REGULON SENSOR PROTEIN PHOR"/>
    <property type="match status" value="1"/>
</dbReference>
<dbReference type="PANTHER" id="PTHR45453">
    <property type="entry name" value="PHOSPHATE REGULON SENSOR PROTEIN PHOR"/>
    <property type="match status" value="1"/>
</dbReference>
<dbReference type="PRINTS" id="PR00344">
    <property type="entry name" value="BCTRLSENSOR"/>
</dbReference>
<evidence type="ECO:0000256" key="7">
    <source>
        <dbReference type="ARBA" id="ARBA00023012"/>
    </source>
</evidence>
<gene>
    <name evidence="11" type="ORF">IAD18_05820</name>
</gene>
<evidence type="ECO:0000256" key="6">
    <source>
        <dbReference type="ARBA" id="ARBA00022777"/>
    </source>
</evidence>
<dbReference type="Proteomes" id="UP000824076">
    <property type="component" value="Unassembled WGS sequence"/>
</dbReference>
<reference evidence="11" key="2">
    <citation type="journal article" date="2021" name="PeerJ">
        <title>Extensive microbial diversity within the chicken gut microbiome revealed by metagenomics and culture.</title>
        <authorList>
            <person name="Gilroy R."/>
            <person name="Ravi A."/>
            <person name="Getino M."/>
            <person name="Pursley I."/>
            <person name="Horton D.L."/>
            <person name="Alikhan N.F."/>
            <person name="Baker D."/>
            <person name="Gharbi K."/>
            <person name="Hall N."/>
            <person name="Watson M."/>
            <person name="Adriaenssens E.M."/>
            <person name="Foster-Nyarko E."/>
            <person name="Jarju S."/>
            <person name="Secka A."/>
            <person name="Antonio M."/>
            <person name="Oren A."/>
            <person name="Chaudhuri R.R."/>
            <person name="La Ragione R."/>
            <person name="Hildebrand F."/>
            <person name="Pallen M.J."/>
        </authorList>
    </citation>
    <scope>NUCLEOTIDE SEQUENCE</scope>
    <source>
        <strain evidence="11">17073</strain>
    </source>
</reference>
<dbReference type="PROSITE" id="PS50885">
    <property type="entry name" value="HAMP"/>
    <property type="match status" value="1"/>
</dbReference>
<dbReference type="GO" id="GO:0004721">
    <property type="term" value="F:phosphoprotein phosphatase activity"/>
    <property type="evidence" value="ECO:0007669"/>
    <property type="project" value="TreeGrafter"/>
</dbReference>
<dbReference type="Pfam" id="PF02518">
    <property type="entry name" value="HATPase_c"/>
    <property type="match status" value="1"/>
</dbReference>
<dbReference type="InterPro" id="IPR004358">
    <property type="entry name" value="Sig_transdc_His_kin-like_C"/>
</dbReference>
<proteinExistence type="predicted"/>
<dbReference type="Gene3D" id="3.30.565.10">
    <property type="entry name" value="Histidine kinase-like ATPase, C-terminal domain"/>
    <property type="match status" value="1"/>
</dbReference>
<keyword evidence="8" id="KW-1133">Transmembrane helix</keyword>
<keyword evidence="8" id="KW-0472">Membrane</keyword>
<dbReference type="EC" id="2.7.13.3" evidence="3"/>
<dbReference type="GO" id="GO:0000155">
    <property type="term" value="F:phosphorelay sensor kinase activity"/>
    <property type="evidence" value="ECO:0007669"/>
    <property type="project" value="InterPro"/>
</dbReference>
<dbReference type="GO" id="GO:0005886">
    <property type="term" value="C:plasma membrane"/>
    <property type="evidence" value="ECO:0007669"/>
    <property type="project" value="TreeGrafter"/>
</dbReference>
<dbReference type="PROSITE" id="PS50109">
    <property type="entry name" value="HIS_KIN"/>
    <property type="match status" value="1"/>
</dbReference>
<dbReference type="Gene3D" id="1.10.287.130">
    <property type="match status" value="1"/>
</dbReference>
<accession>A0A9D1LFW5</accession>
<keyword evidence="4" id="KW-0597">Phosphoprotein</keyword>
<dbReference type="SUPFAM" id="SSF55874">
    <property type="entry name" value="ATPase domain of HSP90 chaperone/DNA topoisomerase II/histidine kinase"/>
    <property type="match status" value="1"/>
</dbReference>
<dbReference type="InterPro" id="IPR036890">
    <property type="entry name" value="HATPase_C_sf"/>
</dbReference>
<evidence type="ECO:0000256" key="2">
    <source>
        <dbReference type="ARBA" id="ARBA00004370"/>
    </source>
</evidence>
<dbReference type="InterPro" id="IPR003661">
    <property type="entry name" value="HisK_dim/P_dom"/>
</dbReference>
<dbReference type="CDD" id="cd00082">
    <property type="entry name" value="HisKA"/>
    <property type="match status" value="1"/>
</dbReference>
<dbReference type="InterPro" id="IPR003660">
    <property type="entry name" value="HAMP_dom"/>
</dbReference>
<keyword evidence="7" id="KW-0902">Two-component regulatory system</keyword>
<evidence type="ECO:0000256" key="3">
    <source>
        <dbReference type="ARBA" id="ARBA00012438"/>
    </source>
</evidence>
<organism evidence="11 12">
    <name type="scientific">Candidatus Limisoma intestinavium</name>
    <dbReference type="NCBI Taxonomy" id="2840856"/>
    <lineage>
        <taxon>Bacteria</taxon>
        <taxon>Pseudomonadati</taxon>
        <taxon>Bacteroidota</taxon>
        <taxon>Bacteroidia</taxon>
        <taxon>Bacteroidales</taxon>
        <taxon>Candidatus Limisoma</taxon>
    </lineage>
</organism>
<keyword evidence="8" id="KW-0812">Transmembrane</keyword>
<dbReference type="AlphaFoldDB" id="A0A9D1LFW5"/>
<keyword evidence="5" id="KW-0808">Transferase</keyword>
<reference evidence="11" key="1">
    <citation type="submission" date="2020-10" db="EMBL/GenBank/DDBJ databases">
        <authorList>
            <person name="Gilroy R."/>
        </authorList>
    </citation>
    <scope>NUCLEOTIDE SEQUENCE</scope>
    <source>
        <strain evidence="11">17073</strain>
    </source>
</reference>
<comment type="caution">
    <text evidence="11">The sequence shown here is derived from an EMBL/GenBank/DDBJ whole genome shotgun (WGS) entry which is preliminary data.</text>
</comment>
<dbReference type="InterPro" id="IPR005467">
    <property type="entry name" value="His_kinase_dom"/>
</dbReference>
<feature type="domain" description="HAMP" evidence="10">
    <location>
        <begin position="187"/>
        <end position="240"/>
    </location>
</feature>
<evidence type="ECO:0000256" key="5">
    <source>
        <dbReference type="ARBA" id="ARBA00022679"/>
    </source>
</evidence>
<dbReference type="InterPro" id="IPR050351">
    <property type="entry name" value="BphY/WalK/GraS-like"/>
</dbReference>
<dbReference type="Pfam" id="PF00512">
    <property type="entry name" value="HisKA"/>
    <property type="match status" value="1"/>
</dbReference>
<dbReference type="FunFam" id="3.30.565.10:FF:000006">
    <property type="entry name" value="Sensor histidine kinase WalK"/>
    <property type="match status" value="1"/>
</dbReference>
<comment type="catalytic activity">
    <reaction evidence="1">
        <text>ATP + protein L-histidine = ADP + protein N-phospho-L-histidine.</text>
        <dbReference type="EC" id="2.7.13.3"/>
    </reaction>
</comment>
<dbReference type="InterPro" id="IPR036097">
    <property type="entry name" value="HisK_dim/P_sf"/>
</dbReference>
<evidence type="ECO:0000256" key="8">
    <source>
        <dbReference type="SAM" id="Phobius"/>
    </source>
</evidence>
<evidence type="ECO:0000256" key="1">
    <source>
        <dbReference type="ARBA" id="ARBA00000085"/>
    </source>
</evidence>
<sequence>MGMVLKKAFNYRTKLFFLVNIFFWILVLTFVIVQYSREREYKVELLDSRLQAYNSILINRYEENGHKLSKGEISQLIPDKDVRVTLIARNGNVEFDSFNAGKLENHKTRPEIADALSKGHGYTTRRLSETDHREYFYSATANGDIVVRSALPYDVTLINVLKGDTVYIWLILGTAVILNIILYFAINRITLGVKSLQEIVKSAEAGGDLDYDMSSFPNDELGEVSRAIVEIYSKLKQTALERDKSMEETLFEEKEKLRIKHQLTSNINHELKTPVQAIRGCFETLLENNLDGETVKKLLETGYSNTMRLNNLLQDVALITRMTEAKNTLDVKPVNVREVVDAIKNEVSQYSPENKMRINVDMPEQVDIEGNRQLIDAIFRNLVNNSIAYSGGRDIFISMNKETDDAYWFDVYDNGTGVEDKHLSRIFERFYRIDSGRSRKSGGTGLGLSIVRNSVQFHGGEIKAQNRQYAGLEFIFSLKKHKNQIK</sequence>
<comment type="subcellular location">
    <subcellularLocation>
        <location evidence="2">Membrane</location>
    </subcellularLocation>
</comment>
<evidence type="ECO:0000313" key="11">
    <source>
        <dbReference type="EMBL" id="HIU39163.1"/>
    </source>
</evidence>
<name>A0A9D1LFW5_9BACT</name>
<dbReference type="SUPFAM" id="SSF47384">
    <property type="entry name" value="Homodimeric domain of signal transducing histidine kinase"/>
    <property type="match status" value="1"/>
</dbReference>
<evidence type="ECO:0000259" key="10">
    <source>
        <dbReference type="PROSITE" id="PS50885"/>
    </source>
</evidence>
<dbReference type="EMBL" id="DVMS01000164">
    <property type="protein sequence ID" value="HIU39163.1"/>
    <property type="molecule type" value="Genomic_DNA"/>
</dbReference>
<feature type="domain" description="Histidine kinase" evidence="9">
    <location>
        <begin position="266"/>
        <end position="482"/>
    </location>
</feature>
<feature type="transmembrane region" description="Helical" evidence="8">
    <location>
        <begin position="166"/>
        <end position="186"/>
    </location>
</feature>